<organism evidence="3">
    <name type="scientific">viral metagenome</name>
    <dbReference type="NCBI Taxonomy" id="1070528"/>
    <lineage>
        <taxon>unclassified sequences</taxon>
        <taxon>metagenomes</taxon>
        <taxon>organismal metagenomes</taxon>
    </lineage>
</organism>
<proteinExistence type="predicted"/>
<accession>A0A6C0H4L0</accession>
<keyword evidence="1" id="KW-0175">Coiled coil</keyword>
<evidence type="ECO:0000256" key="1">
    <source>
        <dbReference type="SAM" id="Coils"/>
    </source>
</evidence>
<evidence type="ECO:0000256" key="2">
    <source>
        <dbReference type="SAM" id="MobiDB-lite"/>
    </source>
</evidence>
<name>A0A6C0H4L0_9ZZZZ</name>
<reference evidence="3" key="1">
    <citation type="journal article" date="2020" name="Nature">
        <title>Giant virus diversity and host interactions through global metagenomics.</title>
        <authorList>
            <person name="Schulz F."/>
            <person name="Roux S."/>
            <person name="Paez-Espino D."/>
            <person name="Jungbluth S."/>
            <person name="Walsh D.A."/>
            <person name="Denef V.J."/>
            <person name="McMahon K.D."/>
            <person name="Konstantinidis K.T."/>
            <person name="Eloe-Fadrosh E.A."/>
            <person name="Kyrpides N.C."/>
            <person name="Woyke T."/>
        </authorList>
    </citation>
    <scope>NUCLEOTIDE SEQUENCE</scope>
    <source>
        <strain evidence="3">GVMAG-M-3300023179-63</strain>
    </source>
</reference>
<feature type="coiled-coil region" evidence="1">
    <location>
        <begin position="20"/>
        <end position="50"/>
    </location>
</feature>
<dbReference type="EMBL" id="MN739868">
    <property type="protein sequence ID" value="QHT75347.1"/>
    <property type="molecule type" value="Genomic_DNA"/>
</dbReference>
<dbReference type="InterPro" id="IPR001646">
    <property type="entry name" value="5peptide_repeat"/>
</dbReference>
<evidence type="ECO:0008006" key="4">
    <source>
        <dbReference type="Google" id="ProtNLM"/>
    </source>
</evidence>
<dbReference type="SUPFAM" id="SSF141571">
    <property type="entry name" value="Pentapeptide repeat-like"/>
    <property type="match status" value="3"/>
</dbReference>
<dbReference type="Pfam" id="PF00805">
    <property type="entry name" value="Pentapeptide"/>
    <property type="match status" value="1"/>
</dbReference>
<dbReference type="Gene3D" id="2.160.20.80">
    <property type="entry name" value="E3 ubiquitin-protein ligase SopA"/>
    <property type="match status" value="3"/>
</dbReference>
<feature type="region of interest" description="Disordered" evidence="2">
    <location>
        <begin position="1322"/>
        <end position="1351"/>
    </location>
</feature>
<evidence type="ECO:0000313" key="3">
    <source>
        <dbReference type="EMBL" id="QHT75347.1"/>
    </source>
</evidence>
<sequence length="1351" mass="157071">MDEIIETQLQNIKSILEPLIKSKQAKYKALEELKIRIEEMRQERIKKFTDKIASTKISNAYRTKLKLVKANINIANVLCEIDETQDVYRKKIDDLLTTHGTPKKLSNLYFYFCKFGKKVLGYSANTKPPTIITEIVACVFVNTSFASTNFNGITFKQSKFVNAINNPILKRSEVYKTTKTKYEKNDDFNFRNVSLIESRFIDCEFHGIMFRFNNFFDPAKTEINNILPTFKNCTFSYGSITHDRGAGPLRKYKTQPASKYYMTTYSMFDLDELSVTDKHLMIKPDGSLMTRLEEKVYPAEIVFEDCKFIKTGLNPESLIMPGNRNIMFINCTFDGNYFYQENFLSYHFYKCSFNNVKFIECQFAYSYFQECTFKATLFMSVIFTTGGAIRFTKCKLLECRFLRVTFNQIGYKNTIVFDSNNIINKCIFQSCLLFNLKFNNDSLYNIRDTKLLNMKQSEFIDCGLYGVNFNNCDLEGSKFQPRLNDNGTSLINRINWFGNVFLIFDRVYFPYGEDKSREFEVLYRTNNPNGFNLFLEEFKGHKLAIKKHASGMSDYFAVMEYSDYVALNIDVRNLKKPEFNINPFDYFTITTNTQVSYVYIIPETYMYNTNIKNCNFMQLEGFETFDFRQVKQNAEGKPDITACNFTDVTLLNANFNGCKMLGTVFDVADVTGVDFRNSIVNENTTFGNTLNTDQVLGQIQRDDGSVYIEGTLNLSTGREFQFSQMQQRANETHARIAFVIENKEKLFEALESAGIPIDNASFKETMKEFLIASHGGQSEYVDYVIIRKTGETIVDFLNHLIVIYNKILTSRADLPDNEDKEYIKYYFPMALTNYFSYKLKLDSTEKKELLDNLSRAVSDDFMNHFVKFKAHVSSHWCFLQLVTQSLKLLVSCTDLYIYNFMEYYFNEIFNAHAQGSPSCPLGMVERWITIHSQVMEAYLMLIKKKETELTELDNTKIKKLRSYSRRNTSDPKITREYILEFNNSESAEKLHNKYVFHKFINILKPHSYLPENLEADIQFDLDYNISIPMTKECNRLIKNKIDDGSISTLQQIYEAYIIIMCKLIIANNKITQEQIDKLEADSRPIVKKAYTEKRDALYKKIRDDEAQKYIIVLCMMVDLKFDEKSLDFENLVKTEEKLTMKELVDYYDEQTMSGGTAKNTRKITRVKKGRGLTPKSSRLPKQRSPKLYNIIEQIIINKLKSLSSKEFENINIIPLDDAHSVFTTKIVNSLTRKRAKSNPTPKISKQGKTLSNRSKSLESIIKSNTSIPYNFNTSYSFIDITNMNIQNKIYIDIVRRRHNKIHENHKKILAIMDLNGIKLKEKKPSNPKRFSGTLKKKSISKSSSPTSIMML</sequence>
<protein>
    <recommendedName>
        <fullName evidence="4">Pentapeptide repeat-containing protein</fullName>
    </recommendedName>
</protein>